<evidence type="ECO:0000313" key="7">
    <source>
        <dbReference type="Proteomes" id="UP000003856"/>
    </source>
</evidence>
<keyword evidence="7" id="KW-1185">Reference proteome</keyword>
<accession>C5T5I6</accession>
<dbReference type="PANTHER" id="PTHR35936:SF17">
    <property type="entry name" value="ARGININE-BINDING EXTRACELLULAR PROTEIN ARTP"/>
    <property type="match status" value="1"/>
</dbReference>
<dbReference type="Proteomes" id="UP000003856">
    <property type="component" value="Unassembled WGS sequence"/>
</dbReference>
<dbReference type="Pfam" id="PF00497">
    <property type="entry name" value="SBP_bac_3"/>
    <property type="match status" value="1"/>
</dbReference>
<dbReference type="InterPro" id="IPR001638">
    <property type="entry name" value="Solute-binding_3/MltF_N"/>
</dbReference>
<dbReference type="InterPro" id="IPR018313">
    <property type="entry name" value="SBP_3_CS"/>
</dbReference>
<name>C5T5I6_ACIDE</name>
<comment type="subcellular location">
    <subcellularLocation>
        <location evidence="1">Cell envelope</location>
    </subcellularLocation>
</comment>
<evidence type="ECO:0000256" key="3">
    <source>
        <dbReference type="ARBA" id="ARBA00022729"/>
    </source>
</evidence>
<evidence type="ECO:0000256" key="2">
    <source>
        <dbReference type="ARBA" id="ARBA00010333"/>
    </source>
</evidence>
<evidence type="ECO:0000256" key="1">
    <source>
        <dbReference type="ARBA" id="ARBA00004196"/>
    </source>
</evidence>
<dbReference type="SUPFAM" id="SSF53850">
    <property type="entry name" value="Periplasmic binding protein-like II"/>
    <property type="match status" value="1"/>
</dbReference>
<comment type="similarity">
    <text evidence="2 4">Belongs to the bacterial solute-binding protein 3 family.</text>
</comment>
<proteinExistence type="inferred from homology"/>
<dbReference type="EMBL" id="ACQT01000065">
    <property type="protein sequence ID" value="EER60262.1"/>
    <property type="molecule type" value="Genomic_DNA"/>
</dbReference>
<reference evidence="6 7" key="1">
    <citation type="submission" date="2009-05" db="EMBL/GenBank/DDBJ databases">
        <title>The draft genome of Acidovorax delafieldii 2AN.</title>
        <authorList>
            <consortium name="US DOE Joint Genome Institute (JGI-PGF)"/>
            <person name="Lucas S."/>
            <person name="Copeland A."/>
            <person name="Lapidus A."/>
            <person name="Glavina del Rio T."/>
            <person name="Tice H."/>
            <person name="Bruce D."/>
            <person name="Goodwin L."/>
            <person name="Pitluck S."/>
            <person name="Larimer F."/>
            <person name="Land M.L."/>
            <person name="Hauser L."/>
            <person name="Shelobolina E.S."/>
            <person name="Picardal F."/>
            <person name="Roden E."/>
            <person name="Emerson D."/>
        </authorList>
    </citation>
    <scope>NUCLEOTIDE SEQUENCE [LARGE SCALE GENOMIC DNA]</scope>
    <source>
        <strain evidence="6 7">2AN</strain>
    </source>
</reference>
<dbReference type="OrthoDB" id="8994218at2"/>
<organism evidence="6 7">
    <name type="scientific">Acidovorax delafieldii 2AN</name>
    <dbReference type="NCBI Taxonomy" id="573060"/>
    <lineage>
        <taxon>Bacteria</taxon>
        <taxon>Pseudomonadati</taxon>
        <taxon>Pseudomonadota</taxon>
        <taxon>Betaproteobacteria</taxon>
        <taxon>Burkholderiales</taxon>
        <taxon>Comamonadaceae</taxon>
        <taxon>Acidovorax</taxon>
    </lineage>
</organism>
<keyword evidence="3" id="KW-0732">Signal</keyword>
<protein>
    <submittedName>
        <fullName evidence="6">Extracellular solute-binding protein family 3</fullName>
    </submittedName>
</protein>
<dbReference type="PANTHER" id="PTHR35936">
    <property type="entry name" value="MEMBRANE-BOUND LYTIC MUREIN TRANSGLYCOSYLASE F"/>
    <property type="match status" value="1"/>
</dbReference>
<gene>
    <name evidence="6" type="ORF">AcdelDRAFT_2166</name>
</gene>
<dbReference type="CDD" id="cd13530">
    <property type="entry name" value="PBP2_peptides_like"/>
    <property type="match status" value="1"/>
</dbReference>
<dbReference type="PROSITE" id="PS01039">
    <property type="entry name" value="SBP_BACTERIAL_3"/>
    <property type="match status" value="1"/>
</dbReference>
<dbReference type="PATRIC" id="fig|573060.9.peg.2946"/>
<sequence>MTARTRSPGAPLLWRLWWLVAALGCAGVCAGEVQDRVQARGEVRVCIRPNYHRISFRDPRSGQLSGLDIDLASALAADLRAKLRFVDSSFATLEQDLRSDRCDVAMFGIPVLPQRMEQIQFATPYLQSDIYAVTTRTSRVVRQWRDIDQPGVLVGVQEGSLLEPLLRQRLRNAGLVSIAPPHTRERELIAGRVDVFMADYPYGRTLIETTDWAALLVPPEPFHVLTYAHATKPGDAEWMASLNAFGARIQQDGRLDAAARRHGLENMVQR</sequence>
<evidence type="ECO:0000313" key="6">
    <source>
        <dbReference type="EMBL" id="EER60262.1"/>
    </source>
</evidence>
<dbReference type="AlphaFoldDB" id="C5T5I6"/>
<dbReference type="GO" id="GO:0030313">
    <property type="term" value="C:cell envelope"/>
    <property type="evidence" value="ECO:0007669"/>
    <property type="project" value="UniProtKB-SubCell"/>
</dbReference>
<dbReference type="Gene3D" id="3.40.190.10">
    <property type="entry name" value="Periplasmic binding protein-like II"/>
    <property type="match status" value="2"/>
</dbReference>
<dbReference type="SMART" id="SM00062">
    <property type="entry name" value="PBPb"/>
    <property type="match status" value="1"/>
</dbReference>
<evidence type="ECO:0000256" key="4">
    <source>
        <dbReference type="RuleBase" id="RU003744"/>
    </source>
</evidence>
<evidence type="ECO:0000259" key="5">
    <source>
        <dbReference type="SMART" id="SM00062"/>
    </source>
</evidence>
<comment type="caution">
    <text evidence="6">The sequence shown here is derived from an EMBL/GenBank/DDBJ whole genome shotgun (WGS) entry which is preliminary data.</text>
</comment>
<feature type="domain" description="Solute-binding protein family 3/N-terminal" evidence="5">
    <location>
        <begin position="42"/>
        <end position="266"/>
    </location>
</feature>
<dbReference type="RefSeq" id="WP_005796403.1">
    <property type="nucleotide sequence ID" value="NZ_ACQT01000065.1"/>
</dbReference>